<keyword evidence="2" id="KW-1185">Reference proteome</keyword>
<protein>
    <submittedName>
        <fullName evidence="1">Zn-finger nucleic acid-binding protein</fullName>
    </submittedName>
</protein>
<name>A0ABS4IJ40_9BACI</name>
<reference evidence="1 2" key="1">
    <citation type="submission" date="2021-03" db="EMBL/GenBank/DDBJ databases">
        <title>Genomic Encyclopedia of Type Strains, Phase IV (KMG-IV): sequencing the most valuable type-strain genomes for metagenomic binning, comparative biology and taxonomic classification.</title>
        <authorList>
            <person name="Goeker M."/>
        </authorList>
    </citation>
    <scope>NUCLEOTIDE SEQUENCE [LARGE SCALE GENOMIC DNA]</scope>
    <source>
        <strain evidence="1 2">DSM 25609</strain>
    </source>
</reference>
<dbReference type="EMBL" id="JAGGKX010000019">
    <property type="protein sequence ID" value="MBP1970990.1"/>
    <property type="molecule type" value="Genomic_DNA"/>
</dbReference>
<proteinExistence type="predicted"/>
<evidence type="ECO:0000313" key="1">
    <source>
        <dbReference type="EMBL" id="MBP1970990.1"/>
    </source>
</evidence>
<sequence length="53" mass="5929">MTCPICKMEIQTNDAVSIDVNNTVSHLSCQNMQNKSVKKDEGVLEDLISKYVL</sequence>
<evidence type="ECO:0000313" key="2">
    <source>
        <dbReference type="Proteomes" id="UP001519345"/>
    </source>
</evidence>
<organism evidence="1 2">
    <name type="scientific">Virgibacillus natechei</name>
    <dbReference type="NCBI Taxonomy" id="1216297"/>
    <lineage>
        <taxon>Bacteria</taxon>
        <taxon>Bacillati</taxon>
        <taxon>Bacillota</taxon>
        <taxon>Bacilli</taxon>
        <taxon>Bacillales</taxon>
        <taxon>Bacillaceae</taxon>
        <taxon>Virgibacillus</taxon>
    </lineage>
</organism>
<gene>
    <name evidence="1" type="ORF">J2Z83_003127</name>
</gene>
<dbReference type="Proteomes" id="UP001519345">
    <property type="component" value="Unassembled WGS sequence"/>
</dbReference>
<accession>A0ABS4IJ40</accession>
<comment type="caution">
    <text evidence="1">The sequence shown here is derived from an EMBL/GenBank/DDBJ whole genome shotgun (WGS) entry which is preliminary data.</text>
</comment>